<dbReference type="HOGENOM" id="CLU_2782683_0_0_1"/>
<gene>
    <name evidence="1" type="ORF">COCCADRAFT_92865</name>
</gene>
<dbReference type="KEGG" id="bze:COCCADRAFT_92865"/>
<dbReference type="EMBL" id="KI964587">
    <property type="protein sequence ID" value="EUC34652.1"/>
    <property type="molecule type" value="Genomic_DNA"/>
</dbReference>
<reference evidence="1 2" key="1">
    <citation type="journal article" date="2013" name="PLoS Genet.">
        <title>Comparative genome structure, secondary metabolite, and effector coding capacity across Cochliobolus pathogens.</title>
        <authorList>
            <person name="Condon B.J."/>
            <person name="Leng Y."/>
            <person name="Wu D."/>
            <person name="Bushley K.E."/>
            <person name="Ohm R.A."/>
            <person name="Otillar R."/>
            <person name="Martin J."/>
            <person name="Schackwitz W."/>
            <person name="Grimwood J."/>
            <person name="MohdZainudin N."/>
            <person name="Xue C."/>
            <person name="Wang R."/>
            <person name="Manning V.A."/>
            <person name="Dhillon B."/>
            <person name="Tu Z.J."/>
            <person name="Steffenson B.J."/>
            <person name="Salamov A."/>
            <person name="Sun H."/>
            <person name="Lowry S."/>
            <person name="LaButti K."/>
            <person name="Han J."/>
            <person name="Copeland A."/>
            <person name="Lindquist E."/>
            <person name="Barry K."/>
            <person name="Schmutz J."/>
            <person name="Baker S.E."/>
            <person name="Ciuffetti L.M."/>
            <person name="Grigoriev I.V."/>
            <person name="Zhong S."/>
            <person name="Turgeon B.G."/>
        </authorList>
    </citation>
    <scope>NUCLEOTIDE SEQUENCE [LARGE SCALE GENOMIC DNA]</scope>
    <source>
        <strain evidence="1 2">26-R-13</strain>
    </source>
</reference>
<name>W6Y4I3_COCC2</name>
<dbReference type="Proteomes" id="UP000053841">
    <property type="component" value="Unassembled WGS sequence"/>
</dbReference>
<accession>W6Y4I3</accession>
<evidence type="ECO:0000313" key="1">
    <source>
        <dbReference type="EMBL" id="EUC34652.1"/>
    </source>
</evidence>
<organism evidence="1 2">
    <name type="scientific">Cochliobolus carbonum (strain 26-R-13)</name>
    <name type="common">Maize leaf spot fungus</name>
    <name type="synonym">Bipolaris zeicola</name>
    <dbReference type="NCBI Taxonomy" id="930089"/>
    <lineage>
        <taxon>Eukaryota</taxon>
        <taxon>Fungi</taxon>
        <taxon>Dikarya</taxon>
        <taxon>Ascomycota</taxon>
        <taxon>Pezizomycotina</taxon>
        <taxon>Dothideomycetes</taxon>
        <taxon>Pleosporomycetidae</taxon>
        <taxon>Pleosporales</taxon>
        <taxon>Pleosporineae</taxon>
        <taxon>Pleosporaceae</taxon>
        <taxon>Bipolaris</taxon>
    </lineage>
</organism>
<dbReference type="GeneID" id="19153458"/>
<dbReference type="AlphaFoldDB" id="W6Y4I3"/>
<sequence>GFVIVIQASGLQLVPFSYQRPPRIEIGPWTKENGSLRKMCSMPRHRVFPTRILATRRTSRNRQNPNMPR</sequence>
<dbReference type="RefSeq" id="XP_007711000.1">
    <property type="nucleotide sequence ID" value="XM_007712810.1"/>
</dbReference>
<evidence type="ECO:0000313" key="2">
    <source>
        <dbReference type="Proteomes" id="UP000053841"/>
    </source>
</evidence>
<keyword evidence="2" id="KW-1185">Reference proteome</keyword>
<feature type="non-terminal residue" evidence="1">
    <location>
        <position position="1"/>
    </location>
</feature>
<proteinExistence type="predicted"/>
<protein>
    <submittedName>
        <fullName evidence="1">Uncharacterized protein</fullName>
    </submittedName>
</protein>